<evidence type="ECO:0000313" key="3">
    <source>
        <dbReference type="EMBL" id="MCL6679005.1"/>
    </source>
</evidence>
<keyword evidence="4" id="KW-1185">Reference proteome</keyword>
<proteinExistence type="predicted"/>
<organism evidence="3 4">
    <name type="scientific">Sphingomonas anseongensis</name>
    <dbReference type="NCBI Taxonomy" id="2908207"/>
    <lineage>
        <taxon>Bacteria</taxon>
        <taxon>Pseudomonadati</taxon>
        <taxon>Pseudomonadota</taxon>
        <taxon>Alphaproteobacteria</taxon>
        <taxon>Sphingomonadales</taxon>
        <taxon>Sphingomonadaceae</taxon>
        <taxon>Sphingomonas</taxon>
    </lineage>
</organism>
<keyword evidence="1" id="KW-0812">Transmembrane</keyword>
<feature type="transmembrane region" description="Helical" evidence="1">
    <location>
        <begin position="21"/>
        <end position="42"/>
    </location>
</feature>
<feature type="domain" description="DUF1206" evidence="2">
    <location>
        <begin position="108"/>
        <end position="168"/>
    </location>
</feature>
<sequence>MPPQAATQIAGEVAYEGKFQWLTRLGFAARGLLYILIAVLVVRTGRTEDLTGALEYVGHGAGKFLLAGLAAGLATYGLWRLSDAALGTEHPGTEWKQLGKRAVAGGIGAIYIYLAFKAVRVILAGRSGAMGTEQQADTVLDLPGGELVLLGAAAILAIAACNQFYKALRCRFMRTLQEGASAKGWIKWMGRLGYAARGVIFFVVAWLIYRAAVDHKASEAGNLEKALDVLRGPFLLPIAAGLFLFGTFSLVEARYRAIHKPPVDGVKRKIEDKVTR</sequence>
<keyword evidence="1" id="KW-0472">Membrane</keyword>
<dbReference type="Proteomes" id="UP001165343">
    <property type="component" value="Unassembled WGS sequence"/>
</dbReference>
<evidence type="ECO:0000313" key="4">
    <source>
        <dbReference type="Proteomes" id="UP001165343"/>
    </source>
</evidence>
<gene>
    <name evidence="3" type="ORF">LZ519_06700</name>
</gene>
<dbReference type="EMBL" id="JAMGBC010000001">
    <property type="protein sequence ID" value="MCL6679005.1"/>
    <property type="molecule type" value="Genomic_DNA"/>
</dbReference>
<feature type="transmembrane region" description="Helical" evidence="1">
    <location>
        <begin position="147"/>
        <end position="165"/>
    </location>
</feature>
<comment type="caution">
    <text evidence="3">The sequence shown here is derived from an EMBL/GenBank/DDBJ whole genome shotgun (WGS) entry which is preliminary data.</text>
</comment>
<reference evidence="3" key="1">
    <citation type="submission" date="2022-05" db="EMBL/GenBank/DDBJ databases">
        <authorList>
            <person name="Jo J.-H."/>
            <person name="Im W.-T."/>
        </authorList>
    </citation>
    <scope>NUCLEOTIDE SEQUENCE</scope>
    <source>
        <strain evidence="3">RG327</strain>
    </source>
</reference>
<feature type="transmembrane region" description="Helical" evidence="1">
    <location>
        <begin position="102"/>
        <end position="123"/>
    </location>
</feature>
<evidence type="ECO:0000259" key="2">
    <source>
        <dbReference type="Pfam" id="PF06724"/>
    </source>
</evidence>
<dbReference type="RefSeq" id="WP_249867928.1">
    <property type="nucleotide sequence ID" value="NZ_JAMGBC010000001.1"/>
</dbReference>
<evidence type="ECO:0000256" key="1">
    <source>
        <dbReference type="SAM" id="Phobius"/>
    </source>
</evidence>
<feature type="domain" description="DUF1206" evidence="2">
    <location>
        <begin position="192"/>
        <end position="256"/>
    </location>
</feature>
<protein>
    <submittedName>
        <fullName evidence="3">DUF1206 domain-containing protein</fullName>
    </submittedName>
</protein>
<dbReference type="Pfam" id="PF06724">
    <property type="entry name" value="DUF1206"/>
    <property type="match status" value="3"/>
</dbReference>
<feature type="domain" description="DUF1206" evidence="2">
    <location>
        <begin position="25"/>
        <end position="85"/>
    </location>
</feature>
<name>A0ABT0RFD8_9SPHN</name>
<keyword evidence="1" id="KW-1133">Transmembrane helix</keyword>
<feature type="transmembrane region" description="Helical" evidence="1">
    <location>
        <begin position="192"/>
        <end position="212"/>
    </location>
</feature>
<accession>A0ABT0RFD8</accession>
<dbReference type="InterPro" id="IPR009597">
    <property type="entry name" value="DUF1206"/>
</dbReference>
<feature type="transmembrane region" description="Helical" evidence="1">
    <location>
        <begin position="232"/>
        <end position="251"/>
    </location>
</feature>